<feature type="non-terminal residue" evidence="4">
    <location>
        <position position="1"/>
    </location>
</feature>
<dbReference type="PANTHER" id="PTHR34145:SF28">
    <property type="entry name" value="F-BOX DOMAIN-CONTAINING PROTEIN"/>
    <property type="match status" value="1"/>
</dbReference>
<comment type="caution">
    <text evidence="4">The sequence shown here is derived from an EMBL/GenBank/DDBJ whole genome shotgun (WGS) entry which is preliminary data.</text>
</comment>
<dbReference type="InterPro" id="IPR032675">
    <property type="entry name" value="LRR_dom_sf"/>
</dbReference>
<dbReference type="InParanoid" id="A0A1Q3AYZ0"/>
<feature type="domain" description="F-box/LRR-repeat protein 15/At3g58940/PEG3-like LRR" evidence="3">
    <location>
        <begin position="112"/>
        <end position="277"/>
    </location>
</feature>
<evidence type="ECO:0000259" key="3">
    <source>
        <dbReference type="Pfam" id="PF24758"/>
    </source>
</evidence>
<protein>
    <submittedName>
        <fullName evidence="4">F-box domain-containing protein/FBD domain-containing protein</fullName>
    </submittedName>
</protein>
<dbReference type="InterPro" id="IPR053781">
    <property type="entry name" value="F-box_AtFBL13-like"/>
</dbReference>
<accession>A0A1Q3AYZ0</accession>
<dbReference type="PANTHER" id="PTHR34145">
    <property type="entry name" value="OS02G0105600 PROTEIN"/>
    <property type="match status" value="1"/>
</dbReference>
<dbReference type="OrthoDB" id="586691at2759"/>
<feature type="domain" description="FBD" evidence="2">
    <location>
        <begin position="382"/>
        <end position="423"/>
    </location>
</feature>
<evidence type="ECO:0000313" key="4">
    <source>
        <dbReference type="EMBL" id="GAV60865.1"/>
    </source>
</evidence>
<sequence length="476" mass="54315">DFISQLTDSVLSEIISLLPVEEVVRTSILSRRWRHLWRYVSRLDFDPKRMMKPSKQIALRKQLEKSGTVSHDIERELTRAVLMINKVLLSHRDSLTSCRIIHFPGDGKYGQLEKWIRLLESKKNVKQLSLECEEFPLTEAFSDSKLDLPAGFFSCKTLNVLELTHYRFESDSAFEGCKNLRTLKLNGVSLTLETLNEIVSKCMFLENLSLCSCSGFKKFSVSDDNLKLLEIRNLYATEIVISVIGLTVLVLDTLRCSPRSLRINAPKLRVFHAFHKSSTDGKFCLKAAEILEHCSGLVRTKDQKALDFPSFFPNLHTLCIDLDLNNIREVVILSFTLRVCTHLHNLEITNKAGNMSNLDPCSGEYSQAYIPTQATYWDSRELCDCITHRLRQVSMREFKGNEGERKFVGHLIKRATMLERITIYCDDKCSKEGAIATMGLLSLPRSSIDVKIILKPGKEYEATVGEDFETWVSSLN</sequence>
<feature type="domain" description="F-box" evidence="1">
    <location>
        <begin position="3"/>
        <end position="42"/>
    </location>
</feature>
<dbReference type="InterPro" id="IPR001810">
    <property type="entry name" value="F-box_dom"/>
</dbReference>
<dbReference type="SUPFAM" id="SSF81383">
    <property type="entry name" value="F-box domain"/>
    <property type="match status" value="1"/>
</dbReference>
<dbReference type="InterPro" id="IPR036047">
    <property type="entry name" value="F-box-like_dom_sf"/>
</dbReference>
<evidence type="ECO:0000313" key="5">
    <source>
        <dbReference type="Proteomes" id="UP000187406"/>
    </source>
</evidence>
<dbReference type="InterPro" id="IPR053772">
    <property type="entry name" value="At1g61320/At1g61330-like"/>
</dbReference>
<dbReference type="Gene3D" id="1.20.1280.50">
    <property type="match status" value="1"/>
</dbReference>
<dbReference type="CDD" id="cd22160">
    <property type="entry name" value="F-box_AtFBL13-like"/>
    <property type="match status" value="1"/>
</dbReference>
<evidence type="ECO:0000259" key="2">
    <source>
        <dbReference type="Pfam" id="PF08387"/>
    </source>
</evidence>
<keyword evidence="5" id="KW-1185">Reference proteome</keyword>
<dbReference type="EMBL" id="BDDD01000176">
    <property type="protein sequence ID" value="GAV60865.1"/>
    <property type="molecule type" value="Genomic_DNA"/>
</dbReference>
<dbReference type="Proteomes" id="UP000187406">
    <property type="component" value="Unassembled WGS sequence"/>
</dbReference>
<feature type="non-terminal residue" evidence="4">
    <location>
        <position position="476"/>
    </location>
</feature>
<dbReference type="AlphaFoldDB" id="A0A1Q3AYZ0"/>
<dbReference type="Pfam" id="PF00646">
    <property type="entry name" value="F-box"/>
    <property type="match status" value="1"/>
</dbReference>
<gene>
    <name evidence="4" type="ORF">CFOL_v3_04393</name>
</gene>
<dbReference type="Gene3D" id="3.80.10.10">
    <property type="entry name" value="Ribonuclease Inhibitor"/>
    <property type="match status" value="1"/>
</dbReference>
<dbReference type="SUPFAM" id="SSF52047">
    <property type="entry name" value="RNI-like"/>
    <property type="match status" value="1"/>
</dbReference>
<dbReference type="FunCoup" id="A0A1Q3AYZ0">
    <property type="interactions" value="46"/>
</dbReference>
<dbReference type="InterPro" id="IPR006566">
    <property type="entry name" value="FBD"/>
</dbReference>
<dbReference type="InterPro" id="IPR055411">
    <property type="entry name" value="LRR_FXL15/At3g58940/PEG3-like"/>
</dbReference>
<evidence type="ECO:0000259" key="1">
    <source>
        <dbReference type="Pfam" id="PF00646"/>
    </source>
</evidence>
<proteinExistence type="predicted"/>
<organism evidence="4 5">
    <name type="scientific">Cephalotus follicularis</name>
    <name type="common">Albany pitcher plant</name>
    <dbReference type="NCBI Taxonomy" id="3775"/>
    <lineage>
        <taxon>Eukaryota</taxon>
        <taxon>Viridiplantae</taxon>
        <taxon>Streptophyta</taxon>
        <taxon>Embryophyta</taxon>
        <taxon>Tracheophyta</taxon>
        <taxon>Spermatophyta</taxon>
        <taxon>Magnoliopsida</taxon>
        <taxon>eudicotyledons</taxon>
        <taxon>Gunneridae</taxon>
        <taxon>Pentapetalae</taxon>
        <taxon>rosids</taxon>
        <taxon>fabids</taxon>
        <taxon>Oxalidales</taxon>
        <taxon>Cephalotaceae</taxon>
        <taxon>Cephalotus</taxon>
    </lineage>
</organism>
<dbReference type="STRING" id="3775.A0A1Q3AYZ0"/>
<name>A0A1Q3AYZ0_CEPFO</name>
<dbReference type="Pfam" id="PF08387">
    <property type="entry name" value="FBD"/>
    <property type="match status" value="1"/>
</dbReference>
<reference evidence="5" key="1">
    <citation type="submission" date="2016-04" db="EMBL/GenBank/DDBJ databases">
        <title>Cephalotus genome sequencing.</title>
        <authorList>
            <person name="Fukushima K."/>
            <person name="Hasebe M."/>
            <person name="Fang X."/>
        </authorList>
    </citation>
    <scope>NUCLEOTIDE SEQUENCE [LARGE SCALE GENOMIC DNA]</scope>
    <source>
        <strain evidence="5">cv. St1</strain>
    </source>
</reference>
<dbReference type="Pfam" id="PF24758">
    <property type="entry name" value="LRR_At5g56370"/>
    <property type="match status" value="1"/>
</dbReference>